<dbReference type="GO" id="GO:1902201">
    <property type="term" value="P:negative regulation of bacterial-type flagellum-dependent cell motility"/>
    <property type="evidence" value="ECO:0007669"/>
    <property type="project" value="TreeGrafter"/>
</dbReference>
<organism evidence="7 8">
    <name type="scientific">Parahaliea mediterranea</name>
    <dbReference type="NCBI Taxonomy" id="651086"/>
    <lineage>
        <taxon>Bacteria</taxon>
        <taxon>Pseudomonadati</taxon>
        <taxon>Pseudomonadota</taxon>
        <taxon>Gammaproteobacteria</taxon>
        <taxon>Cellvibrionales</taxon>
        <taxon>Halieaceae</taxon>
        <taxon>Parahaliea</taxon>
    </lineage>
</organism>
<dbReference type="InterPro" id="IPR050469">
    <property type="entry name" value="Diguanylate_Cyclase"/>
</dbReference>
<comment type="cofactor">
    <cofactor evidence="1">
        <name>Mg(2+)</name>
        <dbReference type="ChEBI" id="CHEBI:18420"/>
    </cofactor>
</comment>
<feature type="domain" description="GGDEF" evidence="6">
    <location>
        <begin position="264"/>
        <end position="401"/>
    </location>
</feature>
<dbReference type="GO" id="GO:0043709">
    <property type="term" value="P:cell adhesion involved in single-species biofilm formation"/>
    <property type="evidence" value="ECO:0007669"/>
    <property type="project" value="TreeGrafter"/>
</dbReference>
<dbReference type="EC" id="2.7.7.65" evidence="2"/>
<dbReference type="NCBIfam" id="TIGR00254">
    <property type="entry name" value="GGDEF"/>
    <property type="match status" value="1"/>
</dbReference>
<comment type="caution">
    <text evidence="7">The sequence shown here is derived from an EMBL/GenBank/DDBJ whole genome shotgun (WGS) entry which is preliminary data.</text>
</comment>
<keyword evidence="5" id="KW-1133">Transmembrane helix</keyword>
<feature type="transmembrane region" description="Helical" evidence="5">
    <location>
        <begin position="118"/>
        <end position="138"/>
    </location>
</feature>
<dbReference type="Proteomes" id="UP000664303">
    <property type="component" value="Unassembled WGS sequence"/>
</dbReference>
<dbReference type="InterPro" id="IPR000160">
    <property type="entry name" value="GGDEF_dom"/>
</dbReference>
<evidence type="ECO:0000259" key="6">
    <source>
        <dbReference type="PROSITE" id="PS50887"/>
    </source>
</evidence>
<comment type="catalytic activity">
    <reaction evidence="3">
        <text>2 GTP = 3',3'-c-di-GMP + 2 diphosphate</text>
        <dbReference type="Rhea" id="RHEA:24898"/>
        <dbReference type="ChEBI" id="CHEBI:33019"/>
        <dbReference type="ChEBI" id="CHEBI:37565"/>
        <dbReference type="ChEBI" id="CHEBI:58805"/>
        <dbReference type="EC" id="2.7.7.65"/>
    </reaction>
</comment>
<dbReference type="InterPro" id="IPR043128">
    <property type="entry name" value="Rev_trsase/Diguanyl_cyclase"/>
</dbReference>
<dbReference type="PANTHER" id="PTHR45138:SF9">
    <property type="entry name" value="DIGUANYLATE CYCLASE DGCM-RELATED"/>
    <property type="match status" value="1"/>
</dbReference>
<dbReference type="PROSITE" id="PS50887">
    <property type="entry name" value="GGDEF"/>
    <property type="match status" value="1"/>
</dbReference>
<dbReference type="SUPFAM" id="SSF55073">
    <property type="entry name" value="Nucleotide cyclase"/>
    <property type="match status" value="1"/>
</dbReference>
<dbReference type="PANTHER" id="PTHR45138">
    <property type="entry name" value="REGULATORY COMPONENTS OF SENSORY TRANSDUCTION SYSTEM"/>
    <property type="match status" value="1"/>
</dbReference>
<evidence type="ECO:0000256" key="3">
    <source>
        <dbReference type="ARBA" id="ARBA00034247"/>
    </source>
</evidence>
<feature type="transmembrane region" description="Helical" evidence="5">
    <location>
        <begin position="168"/>
        <end position="190"/>
    </location>
</feature>
<dbReference type="RefSeq" id="WP_206558928.1">
    <property type="nucleotide sequence ID" value="NZ_JAFKCZ010000002.1"/>
</dbReference>
<dbReference type="Gene3D" id="3.30.70.270">
    <property type="match status" value="1"/>
</dbReference>
<dbReference type="GO" id="GO:0005886">
    <property type="term" value="C:plasma membrane"/>
    <property type="evidence" value="ECO:0007669"/>
    <property type="project" value="TreeGrafter"/>
</dbReference>
<dbReference type="GO" id="GO:0052621">
    <property type="term" value="F:diguanylate cyclase activity"/>
    <property type="evidence" value="ECO:0007669"/>
    <property type="project" value="UniProtKB-EC"/>
</dbReference>
<evidence type="ECO:0000256" key="4">
    <source>
        <dbReference type="SAM" id="Coils"/>
    </source>
</evidence>
<feature type="transmembrane region" description="Helical" evidence="5">
    <location>
        <begin position="26"/>
        <end position="46"/>
    </location>
</feature>
<feature type="transmembrane region" description="Helical" evidence="5">
    <location>
        <begin position="52"/>
        <end position="69"/>
    </location>
</feature>
<dbReference type="Pfam" id="PF00990">
    <property type="entry name" value="GGDEF"/>
    <property type="match status" value="1"/>
</dbReference>
<evidence type="ECO:0000256" key="5">
    <source>
        <dbReference type="SAM" id="Phobius"/>
    </source>
</evidence>
<evidence type="ECO:0000313" key="8">
    <source>
        <dbReference type="Proteomes" id="UP000664303"/>
    </source>
</evidence>
<accession>A0A939DCN5</accession>
<sequence>MIYQRHIPAEELFASQLEMLMLNGRIATISANMLGVLATIALFWQFIPVTYLLLWACLVLIMLLFRSLYMSNALVERRFLDRPRRVYWQLLLGAAVTGAVWSSAYVVATYLVPETLQYVFLLLIFMVITLSMGVTLALREYFIAHLFTSLWPIAWWCLAHYWEQEHNLLVGLFTLGVCAVLLAVSNRVYLSFRSMIALNWERETMARELGDITSSLRDRNRQLRDARRQLTDLANVDELTGLGNRRVVNKVLREEINRARRNNSQLSVVMLDVDYFKNYNDTYGHPAGDVVLQKLADLMQRATARAGEVVARYGGEEFIIILPGANEHAVLRTAERLKDTVLEERIEHSTSQIAQCITISQGVVTLHPGSQLEPADLIIMADRALYQAKDAGRNAIAHYTPETDDARAG</sequence>
<dbReference type="EMBL" id="JAFKCZ010000002">
    <property type="protein sequence ID" value="MBN7795476.1"/>
    <property type="molecule type" value="Genomic_DNA"/>
</dbReference>
<keyword evidence="4" id="KW-0175">Coiled coil</keyword>
<dbReference type="FunFam" id="3.30.70.270:FF:000001">
    <property type="entry name" value="Diguanylate cyclase domain protein"/>
    <property type="match status" value="1"/>
</dbReference>
<dbReference type="CDD" id="cd01949">
    <property type="entry name" value="GGDEF"/>
    <property type="match status" value="1"/>
</dbReference>
<proteinExistence type="predicted"/>
<keyword evidence="5" id="KW-0812">Transmembrane</keyword>
<reference evidence="7" key="1">
    <citation type="submission" date="2021-02" db="EMBL/GenBank/DDBJ databases">
        <title>PHA producing bacteria isolated from coastal sediment in Guangdong, Shenzhen.</title>
        <authorList>
            <person name="Zheng W."/>
            <person name="Yu S."/>
            <person name="Huang Y."/>
        </authorList>
    </citation>
    <scope>NUCLEOTIDE SEQUENCE</scope>
    <source>
        <strain evidence="7">TN14-10</strain>
    </source>
</reference>
<keyword evidence="8" id="KW-1185">Reference proteome</keyword>
<feature type="transmembrane region" description="Helical" evidence="5">
    <location>
        <begin position="90"/>
        <end position="112"/>
    </location>
</feature>
<evidence type="ECO:0000256" key="1">
    <source>
        <dbReference type="ARBA" id="ARBA00001946"/>
    </source>
</evidence>
<dbReference type="AlphaFoldDB" id="A0A939DCN5"/>
<dbReference type="SMART" id="SM00267">
    <property type="entry name" value="GGDEF"/>
    <property type="match status" value="1"/>
</dbReference>
<keyword evidence="5" id="KW-0472">Membrane</keyword>
<dbReference type="InterPro" id="IPR029787">
    <property type="entry name" value="Nucleotide_cyclase"/>
</dbReference>
<evidence type="ECO:0000256" key="2">
    <source>
        <dbReference type="ARBA" id="ARBA00012528"/>
    </source>
</evidence>
<gene>
    <name evidence="7" type="ORF">JYP50_02665</name>
</gene>
<feature type="coiled-coil region" evidence="4">
    <location>
        <begin position="216"/>
        <end position="269"/>
    </location>
</feature>
<evidence type="ECO:0000313" key="7">
    <source>
        <dbReference type="EMBL" id="MBN7795476.1"/>
    </source>
</evidence>
<protein>
    <recommendedName>
        <fullName evidence="2">diguanylate cyclase</fullName>
        <ecNumber evidence="2">2.7.7.65</ecNumber>
    </recommendedName>
</protein>
<feature type="transmembrane region" description="Helical" evidence="5">
    <location>
        <begin position="143"/>
        <end position="162"/>
    </location>
</feature>
<name>A0A939DCN5_9GAMM</name>